<dbReference type="GO" id="GO:0031902">
    <property type="term" value="C:late endosome membrane"/>
    <property type="evidence" value="ECO:0007669"/>
    <property type="project" value="UniProtKB-SubCell"/>
</dbReference>
<comment type="subcellular location">
    <subcellularLocation>
        <location evidence="2 11">Late endosome membrane</location>
        <topology evidence="2 11">Multi-pass membrane protein</topology>
    </subcellularLocation>
    <subcellularLocation>
        <location evidence="3 11">Lysosome membrane</location>
        <topology evidence="3 11">Multi-pass membrane protein</topology>
    </subcellularLocation>
</comment>
<evidence type="ECO:0000256" key="11">
    <source>
        <dbReference type="RuleBase" id="RU365008"/>
    </source>
</evidence>
<gene>
    <name evidence="14 15" type="primary">LOC108665058</name>
</gene>
<organism evidence="13 14">
    <name type="scientific">Hyalella azteca</name>
    <name type="common">Amphipod</name>
    <dbReference type="NCBI Taxonomy" id="294128"/>
    <lineage>
        <taxon>Eukaryota</taxon>
        <taxon>Metazoa</taxon>
        <taxon>Ecdysozoa</taxon>
        <taxon>Arthropoda</taxon>
        <taxon>Crustacea</taxon>
        <taxon>Multicrustacea</taxon>
        <taxon>Malacostraca</taxon>
        <taxon>Eumalacostraca</taxon>
        <taxon>Peracarida</taxon>
        <taxon>Amphipoda</taxon>
        <taxon>Senticaudata</taxon>
        <taxon>Talitrida</taxon>
        <taxon>Talitroidea</taxon>
        <taxon>Hyalellidae</taxon>
        <taxon>Hyalella</taxon>
    </lineage>
</organism>
<dbReference type="GO" id="GO:0030670">
    <property type="term" value="C:phagocytic vesicle membrane"/>
    <property type="evidence" value="ECO:0007669"/>
    <property type="project" value="TreeGrafter"/>
</dbReference>
<evidence type="ECO:0000313" key="13">
    <source>
        <dbReference type="Proteomes" id="UP000694843"/>
    </source>
</evidence>
<keyword evidence="5 11" id="KW-0812">Transmembrane</keyword>
<dbReference type="EC" id="3.1.3.78" evidence="4 11"/>
<keyword evidence="9 11" id="KW-0472">Membrane</keyword>
<dbReference type="RefSeq" id="XP_018007265.1">
    <property type="nucleotide sequence ID" value="XM_018151776.2"/>
</dbReference>
<proteinExistence type="predicted"/>
<dbReference type="PANTHER" id="PTHR21014:SF6">
    <property type="entry name" value="PHOSPHATIDYLINOSITOL-4,5-BISPHOSPHATE 4-PHOSPHATASE"/>
    <property type="match status" value="1"/>
</dbReference>
<dbReference type="KEGG" id="hazt:108665058"/>
<evidence type="ECO:0000256" key="5">
    <source>
        <dbReference type="ARBA" id="ARBA00022692"/>
    </source>
</evidence>
<evidence type="ECO:0000256" key="2">
    <source>
        <dbReference type="ARBA" id="ARBA00004107"/>
    </source>
</evidence>
<name>A0A8B7N137_HYAAZ</name>
<comment type="catalytic activity">
    <reaction evidence="1 11">
        <text>a 1,2-diacyl-sn-glycero-3-phospho-(1D-myo-inositol-4,5-bisphosphate) + H2O = a 1,2-diacyl-sn-glycero-3-phospho-(1D-myo-inositol-5-phosphate) + phosphate</text>
        <dbReference type="Rhea" id="RHEA:25674"/>
        <dbReference type="ChEBI" id="CHEBI:15377"/>
        <dbReference type="ChEBI" id="CHEBI:43474"/>
        <dbReference type="ChEBI" id="CHEBI:57795"/>
        <dbReference type="ChEBI" id="CHEBI:58456"/>
        <dbReference type="EC" id="3.1.3.78"/>
    </reaction>
</comment>
<keyword evidence="13" id="KW-1185">Reference proteome</keyword>
<evidence type="ECO:0000256" key="1">
    <source>
        <dbReference type="ARBA" id="ARBA00001261"/>
    </source>
</evidence>
<dbReference type="OrthoDB" id="9939933at2759"/>
<dbReference type="OMA" id="ATYISWA"/>
<evidence type="ECO:0000256" key="9">
    <source>
        <dbReference type="ARBA" id="ARBA00023136"/>
    </source>
</evidence>
<keyword evidence="8 11" id="KW-1133">Transmembrane helix</keyword>
<keyword evidence="6 11" id="KW-0967">Endosome</keyword>
<dbReference type="InterPro" id="IPR019178">
    <property type="entry name" value="PtdIns-P2-Ptase"/>
</dbReference>
<feature type="transmembrane region" description="Helical" evidence="11">
    <location>
        <begin position="213"/>
        <end position="231"/>
    </location>
</feature>
<evidence type="ECO:0000256" key="12">
    <source>
        <dbReference type="SAM" id="MobiDB-lite"/>
    </source>
</evidence>
<dbReference type="GeneID" id="108665058"/>
<feature type="transmembrane region" description="Helical" evidence="11">
    <location>
        <begin position="184"/>
        <end position="207"/>
    </location>
</feature>
<comment type="function">
    <text evidence="11">Catalyzes the hydrolysis of phosphatidylinositol-4,5-bisphosphate (PtdIns-4,5-P2) to phosphatidylinositol-4-phosphate (PtdIns-4-P).</text>
</comment>
<evidence type="ECO:0000256" key="8">
    <source>
        <dbReference type="ARBA" id="ARBA00022989"/>
    </source>
</evidence>
<sequence>MAEETTPLVRSSQNADNSDSYGGRSVTDYFGDGTVLGADEVPPPYDHSTTGRPMVTCRVCQTMIDISGKMEQHVVKCAKCSEATPIKNAPAGKKYVRCPCNCLLICKSRSQRVACPRSSCKRIVNLSPPPVNPNTPTAPGMCRVTCAHCSMIFLFNTLTNALARCPNCRKVSSVGREYARCKTLIFLTLSVLMLIICAVVVFTTMSYTNAGHPAVYLIYIVLFLVLAFLLYRTIYYCSMKVSLIDGPL</sequence>
<feature type="compositionally biased region" description="Polar residues" evidence="12">
    <location>
        <begin position="8"/>
        <end position="20"/>
    </location>
</feature>
<keyword evidence="10 11" id="KW-0458">Lysosome</keyword>
<keyword evidence="7 11" id="KW-0378">Hydrolase</keyword>
<protein>
    <recommendedName>
        <fullName evidence="4 11">Phosphatidylinositol-4,5-bisphosphate 4-phosphatase</fullName>
        <ecNumber evidence="4 11">3.1.3.78</ecNumber>
    </recommendedName>
</protein>
<evidence type="ECO:0000256" key="7">
    <source>
        <dbReference type="ARBA" id="ARBA00022801"/>
    </source>
</evidence>
<evidence type="ECO:0000256" key="10">
    <source>
        <dbReference type="ARBA" id="ARBA00023228"/>
    </source>
</evidence>
<evidence type="ECO:0000256" key="3">
    <source>
        <dbReference type="ARBA" id="ARBA00004155"/>
    </source>
</evidence>
<evidence type="ECO:0000313" key="14">
    <source>
        <dbReference type="RefSeq" id="XP_018007265.1"/>
    </source>
</evidence>
<dbReference type="GO" id="GO:0034597">
    <property type="term" value="F:phosphatidylinositol-4,5-bisphosphate 4-phosphatase activity"/>
    <property type="evidence" value="ECO:0007669"/>
    <property type="project" value="UniProtKB-EC"/>
</dbReference>
<dbReference type="RefSeq" id="XP_047741104.1">
    <property type="nucleotide sequence ID" value="XM_047885148.1"/>
</dbReference>
<evidence type="ECO:0000256" key="6">
    <source>
        <dbReference type="ARBA" id="ARBA00022753"/>
    </source>
</evidence>
<dbReference type="Proteomes" id="UP000694843">
    <property type="component" value="Unplaced"/>
</dbReference>
<accession>A0A8B7N137</accession>
<dbReference type="Pfam" id="PF09788">
    <property type="entry name" value="Tmemb_55A"/>
    <property type="match status" value="1"/>
</dbReference>
<dbReference type="GO" id="GO:0046856">
    <property type="term" value="P:phosphatidylinositol dephosphorylation"/>
    <property type="evidence" value="ECO:0007669"/>
    <property type="project" value="InterPro"/>
</dbReference>
<evidence type="ECO:0000256" key="4">
    <source>
        <dbReference type="ARBA" id="ARBA00012936"/>
    </source>
</evidence>
<dbReference type="PANTHER" id="PTHR21014">
    <property type="entry name" value="PHOSPHATIDYLINOSITOL-4,5-BISPHOSPHATE 4-PHOSPHATASE"/>
    <property type="match status" value="1"/>
</dbReference>
<reference evidence="14 15" key="1">
    <citation type="submission" date="2025-04" db="UniProtKB">
        <authorList>
            <consortium name="RefSeq"/>
        </authorList>
    </citation>
    <scope>IDENTIFICATION</scope>
    <source>
        <tissue evidence="14 15">Whole organism</tissue>
    </source>
</reference>
<dbReference type="GO" id="GO:0005765">
    <property type="term" value="C:lysosomal membrane"/>
    <property type="evidence" value="ECO:0007669"/>
    <property type="project" value="UniProtKB-SubCell"/>
</dbReference>
<dbReference type="GO" id="GO:0005886">
    <property type="term" value="C:plasma membrane"/>
    <property type="evidence" value="ECO:0007669"/>
    <property type="project" value="TreeGrafter"/>
</dbReference>
<evidence type="ECO:0000313" key="15">
    <source>
        <dbReference type="RefSeq" id="XP_047741104.1"/>
    </source>
</evidence>
<dbReference type="AlphaFoldDB" id="A0A8B7N137"/>
<feature type="region of interest" description="Disordered" evidence="12">
    <location>
        <begin position="1"/>
        <end position="24"/>
    </location>
</feature>